<organism evidence="1 2">
    <name type="scientific">Oscillibacter hominis</name>
    <dbReference type="NCBI Taxonomy" id="2763056"/>
    <lineage>
        <taxon>Bacteria</taxon>
        <taxon>Bacillati</taxon>
        <taxon>Bacillota</taxon>
        <taxon>Clostridia</taxon>
        <taxon>Eubacteriales</taxon>
        <taxon>Oscillospiraceae</taxon>
        <taxon>Oscillibacter</taxon>
    </lineage>
</organism>
<sequence length="165" mass="17817">MTGMNQVRGAVIRCLQEAGLEAVPRLGQQREKRPAGAVAAVGVRQSSGRAMGFCSYLGQVYDEEKGTVRELYGKRLEVELAVDVYAPGNDECEAAVETAAEVLLAGLPSGLKPLEASWGEMKWDRDRELYVRQGAVRCTAYFTATGSEESGALLDFELKGVVLPC</sequence>
<keyword evidence="2" id="KW-1185">Reference proteome</keyword>
<reference evidence="1 2" key="1">
    <citation type="submission" date="2020-08" db="EMBL/GenBank/DDBJ databases">
        <authorList>
            <person name="Liu C."/>
            <person name="Sun Q."/>
        </authorList>
    </citation>
    <scope>NUCLEOTIDE SEQUENCE [LARGE SCALE GENOMIC DNA]</scope>
    <source>
        <strain evidence="1 2">NSJ-62</strain>
    </source>
</reference>
<evidence type="ECO:0000313" key="2">
    <source>
        <dbReference type="Proteomes" id="UP000515960"/>
    </source>
</evidence>
<gene>
    <name evidence="1" type="ORF">H8790_09570</name>
</gene>
<evidence type="ECO:0000313" key="1">
    <source>
        <dbReference type="EMBL" id="QNL43714.1"/>
    </source>
</evidence>
<dbReference type="RefSeq" id="WP_187332305.1">
    <property type="nucleotide sequence ID" value="NZ_CP060490.1"/>
</dbReference>
<protein>
    <submittedName>
        <fullName evidence="1">Uncharacterized protein</fullName>
    </submittedName>
</protein>
<proteinExistence type="predicted"/>
<dbReference type="EMBL" id="CP060490">
    <property type="protein sequence ID" value="QNL43714.1"/>
    <property type="molecule type" value="Genomic_DNA"/>
</dbReference>
<accession>A0A7G9B2D3</accession>
<dbReference type="AlphaFoldDB" id="A0A7G9B2D3"/>
<name>A0A7G9B2D3_9FIRM</name>
<dbReference type="Proteomes" id="UP000515960">
    <property type="component" value="Chromosome"/>
</dbReference>
<dbReference type="KEGG" id="ohi:H8790_09570"/>